<protein>
    <submittedName>
        <fullName evidence="2">Uncharacterized protein</fullName>
    </submittedName>
</protein>
<dbReference type="Proteomes" id="UP000094389">
    <property type="component" value="Unassembled WGS sequence"/>
</dbReference>
<dbReference type="OrthoDB" id="3981289at2759"/>
<dbReference type="RefSeq" id="XP_020068758.1">
    <property type="nucleotide sequence ID" value="XM_020215631.1"/>
</dbReference>
<feature type="compositionally biased region" description="Polar residues" evidence="1">
    <location>
        <begin position="129"/>
        <end position="140"/>
    </location>
</feature>
<feature type="compositionally biased region" description="Basic residues" evidence="1">
    <location>
        <begin position="54"/>
        <end position="64"/>
    </location>
</feature>
<dbReference type="AlphaFoldDB" id="A0A1E4RWR6"/>
<name>A0A1E4RWR6_CYBJN</name>
<sequence>MTFTVPAQDADATTKVGAVDDAFLYQFGEVDKAIANFTKHQPFNHHYAPNVHMNRGRNNHHHNNGGRQNSGNGYNHSNNNNNNSSSSNNVNNNNGMFQSPANFAMTAQLKQQQHQQFLNQGLQNINRLKSSNGLLSGGPNQQMKTHQLQQQQQQQQVYMPQQQAPQQQQQYYDNRSAYNGNSLQASNFYSGNPLVNKFSAFQNQSAISTGDMLSPLRASPPAFPTGFANESPQFGSPQFSAPFDHPLESTTSLGMNGSGFLNVTSPNQQGSSADLNVNNNKYSLEQNNSGYLGNIWGDSKSLGSSTSVWA</sequence>
<feature type="compositionally biased region" description="Low complexity" evidence="1">
    <location>
        <begin position="141"/>
        <end position="168"/>
    </location>
</feature>
<dbReference type="OMA" id="FNHHYAP"/>
<feature type="region of interest" description="Disordered" evidence="1">
    <location>
        <begin position="129"/>
        <end position="168"/>
    </location>
</feature>
<feature type="region of interest" description="Disordered" evidence="1">
    <location>
        <begin position="226"/>
        <end position="275"/>
    </location>
</feature>
<feature type="compositionally biased region" description="Polar residues" evidence="1">
    <location>
        <begin position="248"/>
        <end position="275"/>
    </location>
</feature>
<keyword evidence="3" id="KW-1185">Reference proteome</keyword>
<dbReference type="GeneID" id="30990027"/>
<evidence type="ECO:0000256" key="1">
    <source>
        <dbReference type="SAM" id="MobiDB-lite"/>
    </source>
</evidence>
<proteinExistence type="predicted"/>
<feature type="compositionally biased region" description="Polar residues" evidence="1">
    <location>
        <begin position="228"/>
        <end position="239"/>
    </location>
</feature>
<gene>
    <name evidence="2" type="ORF">CYBJADRAFT_169082</name>
</gene>
<evidence type="ECO:0000313" key="3">
    <source>
        <dbReference type="Proteomes" id="UP000094389"/>
    </source>
</evidence>
<feature type="compositionally biased region" description="Low complexity" evidence="1">
    <location>
        <begin position="65"/>
        <end position="95"/>
    </location>
</feature>
<evidence type="ECO:0000313" key="2">
    <source>
        <dbReference type="EMBL" id="ODV71719.1"/>
    </source>
</evidence>
<reference evidence="2 3" key="1">
    <citation type="journal article" date="2016" name="Proc. Natl. Acad. Sci. U.S.A.">
        <title>Comparative genomics of biotechnologically important yeasts.</title>
        <authorList>
            <person name="Riley R."/>
            <person name="Haridas S."/>
            <person name="Wolfe K.H."/>
            <person name="Lopes M.R."/>
            <person name="Hittinger C.T."/>
            <person name="Goeker M."/>
            <person name="Salamov A.A."/>
            <person name="Wisecaver J.H."/>
            <person name="Long T.M."/>
            <person name="Calvey C.H."/>
            <person name="Aerts A.L."/>
            <person name="Barry K.W."/>
            <person name="Choi C."/>
            <person name="Clum A."/>
            <person name="Coughlan A.Y."/>
            <person name="Deshpande S."/>
            <person name="Douglass A.P."/>
            <person name="Hanson S.J."/>
            <person name="Klenk H.-P."/>
            <person name="LaButti K.M."/>
            <person name="Lapidus A."/>
            <person name="Lindquist E.A."/>
            <person name="Lipzen A.M."/>
            <person name="Meier-Kolthoff J.P."/>
            <person name="Ohm R.A."/>
            <person name="Otillar R.P."/>
            <person name="Pangilinan J.L."/>
            <person name="Peng Y."/>
            <person name="Rokas A."/>
            <person name="Rosa C.A."/>
            <person name="Scheuner C."/>
            <person name="Sibirny A.A."/>
            <person name="Slot J.C."/>
            <person name="Stielow J.B."/>
            <person name="Sun H."/>
            <person name="Kurtzman C.P."/>
            <person name="Blackwell M."/>
            <person name="Grigoriev I.V."/>
            <person name="Jeffries T.W."/>
        </authorList>
    </citation>
    <scope>NUCLEOTIDE SEQUENCE [LARGE SCALE GENOMIC DNA]</scope>
    <source>
        <strain evidence="3">ATCC 18201 / CBS 1600 / BCRC 20928 / JCM 3617 / NBRC 0987 / NRRL Y-1542</strain>
    </source>
</reference>
<dbReference type="EMBL" id="KV453938">
    <property type="protein sequence ID" value="ODV71719.1"/>
    <property type="molecule type" value="Genomic_DNA"/>
</dbReference>
<feature type="region of interest" description="Disordered" evidence="1">
    <location>
        <begin position="45"/>
        <end position="99"/>
    </location>
</feature>
<organism evidence="2 3">
    <name type="scientific">Cyberlindnera jadinii (strain ATCC 18201 / CBS 1600 / BCRC 20928 / JCM 3617 / NBRC 0987 / NRRL Y-1542)</name>
    <name type="common">Torula yeast</name>
    <name type="synonym">Candida utilis</name>
    <dbReference type="NCBI Taxonomy" id="983966"/>
    <lineage>
        <taxon>Eukaryota</taxon>
        <taxon>Fungi</taxon>
        <taxon>Dikarya</taxon>
        <taxon>Ascomycota</taxon>
        <taxon>Saccharomycotina</taxon>
        <taxon>Saccharomycetes</taxon>
        <taxon>Phaffomycetales</taxon>
        <taxon>Phaffomycetaceae</taxon>
        <taxon>Cyberlindnera</taxon>
    </lineage>
</organism>
<accession>A0A1E4RWR6</accession>